<dbReference type="OMA" id="EFDKFTD"/>
<dbReference type="eggNOG" id="ENOG502S7ZI">
    <property type="taxonomic scope" value="Eukaryota"/>
</dbReference>
<proteinExistence type="predicted"/>
<dbReference type="PANTHER" id="PTHR13044">
    <property type="entry name" value="ACTIVATING TRANSCRIPTION FACTOR ATF 4/5"/>
    <property type="match status" value="1"/>
</dbReference>
<dbReference type="InterPro" id="IPR004827">
    <property type="entry name" value="bZIP"/>
</dbReference>
<keyword evidence="2" id="KW-0805">Transcription regulation</keyword>
<dbReference type="STRING" id="341663.Q0CL59"/>
<evidence type="ECO:0000256" key="2">
    <source>
        <dbReference type="ARBA" id="ARBA00023015"/>
    </source>
</evidence>
<protein>
    <recommendedName>
        <fullName evidence="8">BZIP domain-containing protein</fullName>
    </recommendedName>
</protein>
<dbReference type="EMBL" id="CH476600">
    <property type="protein sequence ID" value="EAU34644.1"/>
    <property type="molecule type" value="Genomic_DNA"/>
</dbReference>
<dbReference type="PANTHER" id="PTHR13044:SF14">
    <property type="entry name" value="CRYPTOCEPHAL, ISOFORM A"/>
    <property type="match status" value="1"/>
</dbReference>
<feature type="coiled-coil region" evidence="6">
    <location>
        <begin position="229"/>
        <end position="263"/>
    </location>
</feature>
<feature type="compositionally biased region" description="Low complexity" evidence="7">
    <location>
        <begin position="150"/>
        <end position="183"/>
    </location>
</feature>
<evidence type="ECO:0000259" key="8">
    <source>
        <dbReference type="PROSITE" id="PS50217"/>
    </source>
</evidence>
<dbReference type="GO" id="GO:0005634">
    <property type="term" value="C:nucleus"/>
    <property type="evidence" value="ECO:0007669"/>
    <property type="project" value="UniProtKB-SubCell"/>
</dbReference>
<dbReference type="Proteomes" id="UP000007963">
    <property type="component" value="Unassembled WGS sequence"/>
</dbReference>
<feature type="region of interest" description="Disordered" evidence="7">
    <location>
        <begin position="104"/>
        <end position="221"/>
    </location>
</feature>
<evidence type="ECO:0000256" key="1">
    <source>
        <dbReference type="ARBA" id="ARBA00004123"/>
    </source>
</evidence>
<keyword evidence="3" id="KW-0238">DNA-binding</keyword>
<evidence type="ECO:0000256" key="7">
    <source>
        <dbReference type="SAM" id="MobiDB-lite"/>
    </source>
</evidence>
<evidence type="ECO:0000313" key="9">
    <source>
        <dbReference type="EMBL" id="EAU34644.1"/>
    </source>
</evidence>
<dbReference type="HOGENOM" id="CLU_056562_0_0_1"/>
<sequence length="309" mass="33786">MSEYNGRRAPNFSQYLQDLNAIPSPYDQALQQQQQDVFNLDAELSMFTNTEFFDFDNFGDLNLPTFNSVEGDSLKTETKPKTAHNTDMEFLDLLGDGFGNMPDYSADFNTVNTQPQPQTQTQNQTSSPTSVSDVSFSAAQIPSGPLAAKQATQSAPQTVAPTQPAAPASASTPAPAPATATPAGPKRKNTQKTPPMSVEEAARIAAEEDKRRRNTAASARFRVKKKMREQALEKTVKETTEKNAALEARVTALELENQWLKNLITEKNGKSEDNKKSESDIANMFKKFLATHAENQRSSSESKIGVGTA</sequence>
<dbReference type="FunFam" id="1.20.5.170:FF:000075">
    <property type="entry name" value="BZIP transcription factor (MetR)"/>
    <property type="match status" value="1"/>
</dbReference>
<feature type="domain" description="BZIP" evidence="8">
    <location>
        <begin position="208"/>
        <end position="267"/>
    </location>
</feature>
<gene>
    <name evidence="9" type="ORF">ATEG_05575</name>
</gene>
<dbReference type="CDD" id="cd14705">
    <property type="entry name" value="bZIP_Zip1"/>
    <property type="match status" value="1"/>
</dbReference>
<dbReference type="PROSITE" id="PS00036">
    <property type="entry name" value="BZIP_BASIC"/>
    <property type="match status" value="1"/>
</dbReference>
<dbReference type="GeneID" id="4320986"/>
<evidence type="ECO:0000313" key="10">
    <source>
        <dbReference type="Proteomes" id="UP000007963"/>
    </source>
</evidence>
<keyword evidence="5" id="KW-0539">Nucleus</keyword>
<dbReference type="SMART" id="SM00338">
    <property type="entry name" value="BRLZ"/>
    <property type="match status" value="1"/>
</dbReference>
<dbReference type="GO" id="GO:0000977">
    <property type="term" value="F:RNA polymerase II transcription regulatory region sequence-specific DNA binding"/>
    <property type="evidence" value="ECO:0007669"/>
    <property type="project" value="TreeGrafter"/>
</dbReference>
<dbReference type="PROSITE" id="PS50217">
    <property type="entry name" value="BZIP"/>
    <property type="match status" value="1"/>
</dbReference>
<dbReference type="RefSeq" id="XP_001214753.1">
    <property type="nucleotide sequence ID" value="XM_001214753.1"/>
</dbReference>
<organism evidence="9 10">
    <name type="scientific">Aspergillus terreus (strain NIH 2624 / FGSC A1156)</name>
    <dbReference type="NCBI Taxonomy" id="341663"/>
    <lineage>
        <taxon>Eukaryota</taxon>
        <taxon>Fungi</taxon>
        <taxon>Dikarya</taxon>
        <taxon>Ascomycota</taxon>
        <taxon>Pezizomycotina</taxon>
        <taxon>Eurotiomycetes</taxon>
        <taxon>Eurotiomycetidae</taxon>
        <taxon>Eurotiales</taxon>
        <taxon>Aspergillaceae</taxon>
        <taxon>Aspergillus</taxon>
        <taxon>Aspergillus subgen. Circumdati</taxon>
    </lineage>
</organism>
<feature type="compositionally biased region" description="Basic and acidic residues" evidence="7">
    <location>
        <begin position="200"/>
        <end position="211"/>
    </location>
</feature>
<keyword evidence="6" id="KW-0175">Coiled coil</keyword>
<comment type="subcellular location">
    <subcellularLocation>
        <location evidence="1">Nucleus</location>
    </subcellularLocation>
</comment>
<name>Q0CL59_ASPTN</name>
<accession>Q0CL59</accession>
<keyword evidence="4" id="KW-0804">Transcription</keyword>
<dbReference type="SUPFAM" id="SSF57959">
    <property type="entry name" value="Leucine zipper domain"/>
    <property type="match status" value="1"/>
</dbReference>
<evidence type="ECO:0000256" key="3">
    <source>
        <dbReference type="ARBA" id="ARBA00023125"/>
    </source>
</evidence>
<dbReference type="AlphaFoldDB" id="Q0CL59"/>
<reference evidence="10" key="1">
    <citation type="submission" date="2005-09" db="EMBL/GenBank/DDBJ databases">
        <title>Annotation of the Aspergillus terreus NIH2624 genome.</title>
        <authorList>
            <person name="Birren B.W."/>
            <person name="Lander E.S."/>
            <person name="Galagan J.E."/>
            <person name="Nusbaum C."/>
            <person name="Devon K."/>
            <person name="Henn M."/>
            <person name="Ma L.-J."/>
            <person name="Jaffe D.B."/>
            <person name="Butler J."/>
            <person name="Alvarez P."/>
            <person name="Gnerre S."/>
            <person name="Grabherr M."/>
            <person name="Kleber M."/>
            <person name="Mauceli E.W."/>
            <person name="Brockman W."/>
            <person name="Rounsley S."/>
            <person name="Young S.K."/>
            <person name="LaButti K."/>
            <person name="Pushparaj V."/>
            <person name="DeCaprio D."/>
            <person name="Crawford M."/>
            <person name="Koehrsen M."/>
            <person name="Engels R."/>
            <person name="Montgomery P."/>
            <person name="Pearson M."/>
            <person name="Howarth C."/>
            <person name="Larson L."/>
            <person name="Luoma S."/>
            <person name="White J."/>
            <person name="Alvarado L."/>
            <person name="Kodira C.D."/>
            <person name="Zeng Q."/>
            <person name="Oleary S."/>
            <person name="Yandava C."/>
            <person name="Denning D.W."/>
            <person name="Nierman W.C."/>
            <person name="Milne T."/>
            <person name="Madden K."/>
        </authorList>
    </citation>
    <scope>NUCLEOTIDE SEQUENCE [LARGE SCALE GENOMIC DNA]</scope>
    <source>
        <strain evidence="10">NIH 2624 / FGSC A1156</strain>
    </source>
</reference>
<dbReference type="Gene3D" id="1.20.5.170">
    <property type="match status" value="1"/>
</dbReference>
<dbReference type="InterPro" id="IPR046347">
    <property type="entry name" value="bZIP_sf"/>
</dbReference>
<evidence type="ECO:0000256" key="4">
    <source>
        <dbReference type="ARBA" id="ARBA00023163"/>
    </source>
</evidence>
<evidence type="ECO:0000256" key="6">
    <source>
        <dbReference type="SAM" id="Coils"/>
    </source>
</evidence>
<evidence type="ECO:0000256" key="5">
    <source>
        <dbReference type="ARBA" id="ARBA00023242"/>
    </source>
</evidence>
<dbReference type="GO" id="GO:0001228">
    <property type="term" value="F:DNA-binding transcription activator activity, RNA polymerase II-specific"/>
    <property type="evidence" value="ECO:0007669"/>
    <property type="project" value="TreeGrafter"/>
</dbReference>
<dbReference type="VEuPathDB" id="FungiDB:ATEG_05575"/>
<feature type="compositionally biased region" description="Low complexity" evidence="7">
    <location>
        <begin position="109"/>
        <end position="137"/>
    </location>
</feature>
<dbReference type="Pfam" id="PF07716">
    <property type="entry name" value="bZIP_2"/>
    <property type="match status" value="1"/>
</dbReference>
<dbReference type="OrthoDB" id="1939598at2759"/>